<accession>A0A515EKY9</accession>
<dbReference type="EMBL" id="CP036282">
    <property type="protein sequence ID" value="QDL53325.1"/>
    <property type="molecule type" value="Genomic_DNA"/>
</dbReference>
<reference evidence="7" key="2">
    <citation type="journal article" date="2020" name="Int. J. Syst. Evol. Microbiol.">
        <title>Genomic insights into a novel species Rhodoferax aquaticus sp. nov., isolated from freshwater.</title>
        <authorList>
            <person name="Li T."/>
            <person name="Zhuo Y."/>
            <person name="Jin C.Z."/>
            <person name="Wu X."/>
            <person name="Ko S.R."/>
            <person name="Jin F.J."/>
            <person name="Ahn C.Y."/>
            <person name="Oh H.M."/>
            <person name="Lee H.G."/>
            <person name="Jin L."/>
        </authorList>
    </citation>
    <scope>NUCLEOTIDE SEQUENCE [LARGE SCALE GENOMIC DNA]</scope>
    <source>
        <strain evidence="7">Gr-4</strain>
    </source>
</reference>
<comment type="similarity">
    <text evidence="1">Belongs to the LysR transcriptional regulatory family.</text>
</comment>
<name>A0A515EKY9_9BURK</name>
<dbReference type="InterPro" id="IPR050176">
    <property type="entry name" value="LTTR"/>
</dbReference>
<keyword evidence="7" id="KW-1185">Reference proteome</keyword>
<dbReference type="PANTHER" id="PTHR30579">
    <property type="entry name" value="TRANSCRIPTIONAL REGULATOR"/>
    <property type="match status" value="1"/>
</dbReference>
<evidence type="ECO:0000256" key="1">
    <source>
        <dbReference type="ARBA" id="ARBA00009437"/>
    </source>
</evidence>
<dbReference type="InterPro" id="IPR036388">
    <property type="entry name" value="WH-like_DNA-bd_sf"/>
</dbReference>
<dbReference type="NCBIfam" id="NF002964">
    <property type="entry name" value="PRK03635.1"/>
    <property type="match status" value="1"/>
</dbReference>
<dbReference type="AlphaFoldDB" id="A0A515EKY9"/>
<organism evidence="6 7">
    <name type="scientific">Rhodoferax aquaticus</name>
    <dbReference type="NCBI Taxonomy" id="2527691"/>
    <lineage>
        <taxon>Bacteria</taxon>
        <taxon>Pseudomonadati</taxon>
        <taxon>Pseudomonadota</taxon>
        <taxon>Betaproteobacteria</taxon>
        <taxon>Burkholderiales</taxon>
        <taxon>Comamonadaceae</taxon>
        <taxon>Rhodoferax</taxon>
    </lineage>
</organism>
<protein>
    <submittedName>
        <fullName evidence="6">ArgP/LysG family DNA-binding transcriptional regulator</fullName>
    </submittedName>
</protein>
<dbReference type="NCBIfam" id="TIGR03298">
    <property type="entry name" value="argP"/>
    <property type="match status" value="1"/>
</dbReference>
<dbReference type="Gene3D" id="3.40.190.290">
    <property type="match status" value="1"/>
</dbReference>
<dbReference type="Proteomes" id="UP000317365">
    <property type="component" value="Chromosome"/>
</dbReference>
<dbReference type="GO" id="GO:0003677">
    <property type="term" value="F:DNA binding"/>
    <property type="evidence" value="ECO:0007669"/>
    <property type="project" value="UniProtKB-KW"/>
</dbReference>
<keyword evidence="2" id="KW-0805">Transcription regulation</keyword>
<dbReference type="GO" id="GO:0003700">
    <property type="term" value="F:DNA-binding transcription factor activity"/>
    <property type="evidence" value="ECO:0007669"/>
    <property type="project" value="InterPro"/>
</dbReference>
<gene>
    <name evidence="6" type="ORF">EXZ61_03560</name>
</gene>
<dbReference type="InterPro" id="IPR036390">
    <property type="entry name" value="WH_DNA-bd_sf"/>
</dbReference>
<dbReference type="RefSeq" id="WP_142809094.1">
    <property type="nucleotide sequence ID" value="NZ_CP036282.1"/>
</dbReference>
<dbReference type="InterPro" id="IPR000847">
    <property type="entry name" value="LysR_HTH_N"/>
</dbReference>
<sequence length="302" mass="32645">MLDTKQLLAFAAVLEHGQFGAAAAQLNLTLGAVSLRIKALETHYGQRLLVRGKTVRATAAGQRLLAHVHQLRMMEADLRNGDVPQADTSPQWHRIAVAVNGDSLSSWFLPGIANALAQHHIVLDVVIDDQEHTHEALTSGDVAACISTQSQAMRGCLAEPLGVMRYRCVGAPSLVAQCHNAKGALVPHQLLRTPAVIFNRKDGLQDAFLAQHLGLHSPQYPRHFVPAVDAFESALAHGMGWGMVSDLHLQARANALPLQELLPGSAVDVALYWHHWVREPSLTQGLTAAVKLAAKALLRPTQ</sequence>
<dbReference type="InterPro" id="IPR005119">
    <property type="entry name" value="LysR_subst-bd"/>
</dbReference>
<dbReference type="PANTHER" id="PTHR30579:SF2">
    <property type="entry name" value="HTH-TYPE TRANSCRIPTIONAL REGULATOR ARGP"/>
    <property type="match status" value="1"/>
</dbReference>
<evidence type="ECO:0000313" key="7">
    <source>
        <dbReference type="Proteomes" id="UP000317365"/>
    </source>
</evidence>
<dbReference type="Pfam" id="PF03466">
    <property type="entry name" value="LysR_substrate"/>
    <property type="match status" value="1"/>
</dbReference>
<dbReference type="KEGG" id="rhg:EXZ61_03560"/>
<reference evidence="7" key="1">
    <citation type="submission" date="2019-02" db="EMBL/GenBank/DDBJ databases">
        <title>Complete genome sequence of Rhodoferax sp. Gr-4.</title>
        <authorList>
            <person name="Jin L."/>
        </authorList>
    </citation>
    <scope>NUCLEOTIDE SEQUENCE [LARGE SCALE GENOMIC DNA]</scope>
    <source>
        <strain evidence="7">Gr-4</strain>
    </source>
</reference>
<evidence type="ECO:0000256" key="2">
    <source>
        <dbReference type="ARBA" id="ARBA00023015"/>
    </source>
</evidence>
<evidence type="ECO:0000256" key="4">
    <source>
        <dbReference type="ARBA" id="ARBA00023163"/>
    </source>
</evidence>
<evidence type="ECO:0000313" key="6">
    <source>
        <dbReference type="EMBL" id="QDL53325.1"/>
    </source>
</evidence>
<feature type="domain" description="HTH lysR-type" evidence="5">
    <location>
        <begin position="2"/>
        <end position="58"/>
    </location>
</feature>
<dbReference type="Gene3D" id="1.10.10.10">
    <property type="entry name" value="Winged helix-like DNA-binding domain superfamily/Winged helix DNA-binding domain"/>
    <property type="match status" value="1"/>
</dbReference>
<dbReference type="NCBIfam" id="NF009888">
    <property type="entry name" value="PRK13348.1"/>
    <property type="match status" value="1"/>
</dbReference>
<dbReference type="SUPFAM" id="SSF53850">
    <property type="entry name" value="Periplasmic binding protein-like II"/>
    <property type="match status" value="1"/>
</dbReference>
<evidence type="ECO:0000256" key="3">
    <source>
        <dbReference type="ARBA" id="ARBA00023125"/>
    </source>
</evidence>
<dbReference type="PROSITE" id="PS50931">
    <property type="entry name" value="HTH_LYSR"/>
    <property type="match status" value="1"/>
</dbReference>
<dbReference type="Pfam" id="PF00126">
    <property type="entry name" value="HTH_1"/>
    <property type="match status" value="1"/>
</dbReference>
<proteinExistence type="inferred from homology"/>
<evidence type="ECO:0000259" key="5">
    <source>
        <dbReference type="PROSITE" id="PS50931"/>
    </source>
</evidence>
<keyword evidence="3 6" id="KW-0238">DNA-binding</keyword>
<dbReference type="InterPro" id="IPR017685">
    <property type="entry name" value="ArgP"/>
</dbReference>
<keyword evidence="4" id="KW-0804">Transcription</keyword>
<dbReference type="SUPFAM" id="SSF46785">
    <property type="entry name" value="Winged helix' DNA-binding domain"/>
    <property type="match status" value="1"/>
</dbReference>